<dbReference type="EMBL" id="JAEMHK010000030">
    <property type="protein sequence ID" value="MBJ6802807.1"/>
    <property type="molecule type" value="Genomic_DNA"/>
</dbReference>
<keyword evidence="2" id="KW-1185">Reference proteome</keyword>
<dbReference type="Proteomes" id="UP000641025">
    <property type="component" value="Unassembled WGS sequence"/>
</dbReference>
<protein>
    <submittedName>
        <fullName evidence="1">Uncharacterized protein</fullName>
    </submittedName>
</protein>
<evidence type="ECO:0000313" key="2">
    <source>
        <dbReference type="Proteomes" id="UP000641025"/>
    </source>
</evidence>
<evidence type="ECO:0000313" key="1">
    <source>
        <dbReference type="EMBL" id="MBJ6802807.1"/>
    </source>
</evidence>
<organism evidence="1 2">
    <name type="scientific">Geomonas propionica</name>
    <dbReference type="NCBI Taxonomy" id="2798582"/>
    <lineage>
        <taxon>Bacteria</taxon>
        <taxon>Pseudomonadati</taxon>
        <taxon>Thermodesulfobacteriota</taxon>
        <taxon>Desulfuromonadia</taxon>
        <taxon>Geobacterales</taxon>
        <taxon>Geobacteraceae</taxon>
        <taxon>Geomonas</taxon>
    </lineage>
</organism>
<reference evidence="1 2" key="1">
    <citation type="submission" date="2020-12" db="EMBL/GenBank/DDBJ databases">
        <title>Geomonas sp. Red259, isolated from paddy soil.</title>
        <authorList>
            <person name="Xu Z."/>
            <person name="Zhang Z."/>
            <person name="Masuda Y."/>
            <person name="Itoh H."/>
            <person name="Senoo K."/>
        </authorList>
    </citation>
    <scope>NUCLEOTIDE SEQUENCE [LARGE SCALE GENOMIC DNA]</scope>
    <source>
        <strain evidence="1 2">Red259</strain>
    </source>
</reference>
<gene>
    <name evidence="1" type="ORF">JFN90_21970</name>
</gene>
<accession>A0ABS0YZ73</accession>
<name>A0ABS0YZ73_9BACT</name>
<dbReference type="RefSeq" id="WP_199397277.1">
    <property type="nucleotide sequence ID" value="NZ_JAEMHK010000030.1"/>
</dbReference>
<proteinExistence type="predicted"/>
<comment type="caution">
    <text evidence="1">The sequence shown here is derived from an EMBL/GenBank/DDBJ whole genome shotgun (WGS) entry which is preliminary data.</text>
</comment>
<sequence>MGLFFLILVVVVLVIGTLWWCEKKVPSGQITCGLGLWDISRHEFDALFNERKFSALTSWVNTPYLSQFFAGAVNGINTCVFTISRSRYSPITLGVLLTSLNLAIPNFILRTKTFTEEVGDMLGIGEHHASFPQSLLDMYEISSEDEGTFAAMLRPETVTFFLQHEGMSAEYRDGALLVTPSLISNDQNYEPAVRLAHALAQLLGQAG</sequence>